<dbReference type="InterPro" id="IPR050384">
    <property type="entry name" value="Endophilin_SH3RF"/>
</dbReference>
<keyword evidence="6" id="KW-1185">Reference proteome</keyword>
<dbReference type="Pfam" id="PF00018">
    <property type="entry name" value="SH3_1"/>
    <property type="match status" value="2"/>
</dbReference>
<dbReference type="EMBL" id="JAACXV010000054">
    <property type="protein sequence ID" value="KAF7285455.1"/>
    <property type="molecule type" value="Genomic_DNA"/>
</dbReference>
<feature type="domain" description="SH3" evidence="4">
    <location>
        <begin position="70"/>
        <end position="129"/>
    </location>
</feature>
<dbReference type="GO" id="GO:0016477">
    <property type="term" value="P:cell migration"/>
    <property type="evidence" value="ECO:0007669"/>
    <property type="project" value="TreeGrafter"/>
</dbReference>
<dbReference type="Gene3D" id="2.30.30.40">
    <property type="entry name" value="SH3 Domains"/>
    <property type="match status" value="3"/>
</dbReference>
<keyword evidence="1 2" id="KW-0728">SH3 domain</keyword>
<feature type="compositionally biased region" description="Basic and acidic residues" evidence="3">
    <location>
        <begin position="245"/>
        <end position="254"/>
    </location>
</feature>
<dbReference type="CDD" id="cd11873">
    <property type="entry name" value="SH3_CD2AP-like_1"/>
    <property type="match status" value="1"/>
</dbReference>
<name>A0A834ISF5_RHYFE</name>
<dbReference type="PANTHER" id="PTHR14167:SF6">
    <property type="entry name" value="SH3 DOMAIN-CONTAINING KINASE-BINDING PROTEIN 1"/>
    <property type="match status" value="1"/>
</dbReference>
<dbReference type="SMART" id="SM00326">
    <property type="entry name" value="SH3"/>
    <property type="match status" value="3"/>
</dbReference>
<gene>
    <name evidence="5" type="ORF">GWI33_010627</name>
</gene>
<evidence type="ECO:0000256" key="3">
    <source>
        <dbReference type="SAM" id="MobiDB-lite"/>
    </source>
</evidence>
<organism evidence="5 6">
    <name type="scientific">Rhynchophorus ferrugineus</name>
    <name type="common">Red palm weevil</name>
    <name type="synonym">Curculio ferrugineus</name>
    <dbReference type="NCBI Taxonomy" id="354439"/>
    <lineage>
        <taxon>Eukaryota</taxon>
        <taxon>Metazoa</taxon>
        <taxon>Ecdysozoa</taxon>
        <taxon>Arthropoda</taxon>
        <taxon>Hexapoda</taxon>
        <taxon>Insecta</taxon>
        <taxon>Pterygota</taxon>
        <taxon>Neoptera</taxon>
        <taxon>Endopterygota</taxon>
        <taxon>Coleoptera</taxon>
        <taxon>Polyphaga</taxon>
        <taxon>Cucujiformia</taxon>
        <taxon>Curculionidae</taxon>
        <taxon>Dryophthorinae</taxon>
        <taxon>Rhynchophorus</taxon>
    </lineage>
</organism>
<feature type="region of interest" description="Disordered" evidence="3">
    <location>
        <begin position="219"/>
        <end position="281"/>
    </location>
</feature>
<dbReference type="PANTHER" id="PTHR14167">
    <property type="entry name" value="SH3 DOMAIN-CONTAINING"/>
    <property type="match status" value="1"/>
</dbReference>
<reference evidence="5" key="1">
    <citation type="submission" date="2020-08" db="EMBL/GenBank/DDBJ databases">
        <title>Genome sequencing and assembly of the red palm weevil Rhynchophorus ferrugineus.</title>
        <authorList>
            <person name="Dias G.B."/>
            <person name="Bergman C.M."/>
            <person name="Manee M."/>
        </authorList>
    </citation>
    <scope>NUCLEOTIDE SEQUENCE</scope>
    <source>
        <strain evidence="5">AA-2017</strain>
        <tissue evidence="5">Whole larva</tissue>
    </source>
</reference>
<comment type="caution">
    <text evidence="5">The sequence shown here is derived from an EMBL/GenBank/DDBJ whole genome shotgun (WGS) entry which is preliminary data.</text>
</comment>
<dbReference type="InterPro" id="IPR001452">
    <property type="entry name" value="SH3_domain"/>
</dbReference>
<proteinExistence type="predicted"/>
<dbReference type="PRINTS" id="PR00452">
    <property type="entry name" value="SH3DOMAIN"/>
</dbReference>
<feature type="compositionally biased region" description="Low complexity" evidence="3">
    <location>
        <begin position="385"/>
        <end position="397"/>
    </location>
</feature>
<dbReference type="GO" id="GO:0007015">
    <property type="term" value="P:actin filament organization"/>
    <property type="evidence" value="ECO:0007669"/>
    <property type="project" value="TreeGrafter"/>
</dbReference>
<evidence type="ECO:0000313" key="6">
    <source>
        <dbReference type="Proteomes" id="UP000625711"/>
    </source>
</evidence>
<evidence type="ECO:0000256" key="2">
    <source>
        <dbReference type="PROSITE-ProRule" id="PRU00192"/>
    </source>
</evidence>
<evidence type="ECO:0000313" key="5">
    <source>
        <dbReference type="EMBL" id="KAF7285455.1"/>
    </source>
</evidence>
<sequence>MVEVEVEFDYSANEPDELTIKKGDIIKDVIKKPGGWWEGTLNDKKGVFPDNFVKVIEKDHVVLRNKKDSHRIRQCQVIFSYAQDHEDELNLKVGDIINITGEEEEGWWRGILNGKEGVFPSNFVEEITPSPNKPKPTNRDDILRLADDAPALPAKPVKQLYEAQFAYFAVNDDELTLKEGDIIKLLSKDGQDPGWWRGELNGKIGVFPDNFVVPYQLSTDDRKASSKPTESTSAIKPSSIASQRKSLEIKKAEQSKATPALPGKKPLMSIKKSPSSSSSGNLFAKLKDKLVDAVDGATGSKAKEVKDVKEAESTLIPTTTSGNVFDQVERRPLLSDVRANRARPPGRRLPTSVFKEDDEDIPGIPNGSVADYSVKSEDSVKSEASFSSENLDVSSSSELDGGDVKPRLREWEKHRAPWLEEMKLNQAKRTSVSPVPDLKHKLPDSEAGSKSSQSSPAEKEVNIADMSKSMSDIKLSPIDARPITKSDKTPPLRIKPLITSSVKPTFIGSMPPSKELPPKTTPPQPKLSPKPKQEPQEIVSSNTSSYLGYSSSFSHSSEKIVSSTSTSEPVITYKQFQDVLGRLARLELKCDKQAQQIEDLKSRLQVETDMRIMLQEKCHTSNRRKGCLFNINVQNKRYMA</sequence>
<accession>A0A834ISF5</accession>
<feature type="compositionally biased region" description="Polar residues" evidence="3">
    <location>
        <begin position="226"/>
        <end position="244"/>
    </location>
</feature>
<dbReference type="PRINTS" id="PR00499">
    <property type="entry name" value="P67PHOX"/>
</dbReference>
<dbReference type="GO" id="GO:0016192">
    <property type="term" value="P:vesicle-mediated transport"/>
    <property type="evidence" value="ECO:0007669"/>
    <property type="project" value="UniProtKB-ARBA"/>
</dbReference>
<dbReference type="CDD" id="cd11874">
    <property type="entry name" value="SH3_CD2AP-like_2"/>
    <property type="match status" value="1"/>
</dbReference>
<dbReference type="SUPFAM" id="SSF50044">
    <property type="entry name" value="SH3-domain"/>
    <property type="match status" value="3"/>
</dbReference>
<feature type="compositionally biased region" description="Low complexity" evidence="3">
    <location>
        <begin position="264"/>
        <end position="279"/>
    </location>
</feature>
<evidence type="ECO:0000256" key="1">
    <source>
        <dbReference type="ARBA" id="ARBA00022443"/>
    </source>
</evidence>
<dbReference type="Proteomes" id="UP000625711">
    <property type="component" value="Unassembled WGS sequence"/>
</dbReference>
<feature type="compositionally biased region" description="Basic and acidic residues" evidence="3">
    <location>
        <begin position="402"/>
        <end position="423"/>
    </location>
</feature>
<dbReference type="OrthoDB" id="73680at2759"/>
<dbReference type="Pfam" id="PF07653">
    <property type="entry name" value="SH3_2"/>
    <property type="match status" value="1"/>
</dbReference>
<dbReference type="AlphaFoldDB" id="A0A834ISF5"/>
<protein>
    <recommendedName>
        <fullName evidence="4">SH3 domain-containing protein</fullName>
    </recommendedName>
</protein>
<dbReference type="CDD" id="cd11875">
    <property type="entry name" value="SH3_CD2AP-like_3"/>
    <property type="match status" value="1"/>
</dbReference>
<dbReference type="PROSITE" id="PS50002">
    <property type="entry name" value="SH3"/>
    <property type="match status" value="3"/>
</dbReference>
<feature type="region of interest" description="Disordered" evidence="3">
    <location>
        <begin position="320"/>
        <end position="541"/>
    </location>
</feature>
<dbReference type="FunFam" id="2.30.30.40:FF:000072">
    <property type="entry name" value="Unconventional Myosin IB"/>
    <property type="match status" value="1"/>
</dbReference>
<evidence type="ECO:0000259" key="4">
    <source>
        <dbReference type="PROSITE" id="PS50002"/>
    </source>
</evidence>
<feature type="compositionally biased region" description="Pro residues" evidence="3">
    <location>
        <begin position="519"/>
        <end position="528"/>
    </location>
</feature>
<feature type="domain" description="SH3" evidence="4">
    <location>
        <begin position="156"/>
        <end position="217"/>
    </location>
</feature>
<feature type="domain" description="SH3" evidence="4">
    <location>
        <begin position="1"/>
        <end position="58"/>
    </location>
</feature>
<dbReference type="InterPro" id="IPR036028">
    <property type="entry name" value="SH3-like_dom_sf"/>
</dbReference>